<protein>
    <submittedName>
        <fullName evidence="7">EF-P lysine aminoacylase GenX</fullName>
    </submittedName>
</protein>
<dbReference type="PROSITE" id="PS50862">
    <property type="entry name" value="AA_TRNA_LIGASE_II"/>
    <property type="match status" value="1"/>
</dbReference>
<evidence type="ECO:0000259" key="6">
    <source>
        <dbReference type="PROSITE" id="PS50862"/>
    </source>
</evidence>
<evidence type="ECO:0000313" key="7">
    <source>
        <dbReference type="EMBL" id="HFC91332.1"/>
    </source>
</evidence>
<dbReference type="PRINTS" id="PR00982">
    <property type="entry name" value="TRNASYNTHLYS"/>
</dbReference>
<reference evidence="7" key="1">
    <citation type="journal article" date="2020" name="mSystems">
        <title>Genome- and Community-Level Interaction Insights into Carbon Utilization and Element Cycling Functions of Hydrothermarchaeota in Hydrothermal Sediment.</title>
        <authorList>
            <person name="Zhou Z."/>
            <person name="Liu Y."/>
            <person name="Xu W."/>
            <person name="Pan J."/>
            <person name="Luo Z.H."/>
            <person name="Li M."/>
        </authorList>
    </citation>
    <scope>NUCLEOTIDE SEQUENCE [LARGE SCALE GENOMIC DNA]</scope>
    <source>
        <strain evidence="7">HyVt-493</strain>
    </source>
</reference>
<dbReference type="PANTHER" id="PTHR42918:SF6">
    <property type="entry name" value="ELONGATION FACTOR P--(R)-BETA-LYSINE LIGASE"/>
    <property type="match status" value="1"/>
</dbReference>
<dbReference type="InterPro" id="IPR018149">
    <property type="entry name" value="Lys-tRNA-synth_II_C"/>
</dbReference>
<dbReference type="FunFam" id="3.30.930.10:FF:000017">
    <property type="entry name" value="Elongation factor P--(R)-beta-lysine ligase"/>
    <property type="match status" value="1"/>
</dbReference>
<dbReference type="Proteomes" id="UP000885750">
    <property type="component" value="Unassembled WGS sequence"/>
</dbReference>
<dbReference type="GO" id="GO:0000049">
    <property type="term" value="F:tRNA binding"/>
    <property type="evidence" value="ECO:0007669"/>
    <property type="project" value="TreeGrafter"/>
</dbReference>
<dbReference type="PANTHER" id="PTHR42918">
    <property type="entry name" value="LYSYL-TRNA SYNTHETASE"/>
    <property type="match status" value="1"/>
</dbReference>
<comment type="catalytic activity">
    <reaction evidence="5">
        <text>D-beta-lysine + L-lysyl-[protein] + ATP = N(6)-((3R)-3,6-diaminohexanoyl)-L-lysyl-[protein] + AMP + diphosphate + H(+)</text>
        <dbReference type="Rhea" id="RHEA:83435"/>
        <dbReference type="Rhea" id="RHEA-COMP:9752"/>
        <dbReference type="Rhea" id="RHEA-COMP:20131"/>
        <dbReference type="ChEBI" id="CHEBI:15378"/>
        <dbReference type="ChEBI" id="CHEBI:29969"/>
        <dbReference type="ChEBI" id="CHEBI:30616"/>
        <dbReference type="ChEBI" id="CHEBI:33019"/>
        <dbReference type="ChEBI" id="CHEBI:84138"/>
        <dbReference type="ChEBI" id="CHEBI:156053"/>
        <dbReference type="ChEBI" id="CHEBI:456215"/>
    </reaction>
    <physiologicalReaction direction="left-to-right" evidence="5">
        <dbReference type="Rhea" id="RHEA:83436"/>
    </physiologicalReaction>
</comment>
<dbReference type="Gene3D" id="3.30.930.10">
    <property type="entry name" value="Bira Bifunctional Protein, Domain 2"/>
    <property type="match status" value="1"/>
</dbReference>
<dbReference type="GO" id="GO:0004824">
    <property type="term" value="F:lysine-tRNA ligase activity"/>
    <property type="evidence" value="ECO:0007669"/>
    <property type="project" value="InterPro"/>
</dbReference>
<evidence type="ECO:0000256" key="3">
    <source>
        <dbReference type="ARBA" id="ARBA00022741"/>
    </source>
</evidence>
<dbReference type="NCBIfam" id="NF006828">
    <property type="entry name" value="PRK09350.1"/>
    <property type="match status" value="1"/>
</dbReference>
<proteinExistence type="predicted"/>
<keyword evidence="3" id="KW-0547">Nucleotide-binding</keyword>
<dbReference type="Pfam" id="PF00152">
    <property type="entry name" value="tRNA-synt_2"/>
    <property type="match status" value="1"/>
</dbReference>
<organism evidence="7">
    <name type="scientific">Leucothrix mucor</name>
    <dbReference type="NCBI Taxonomy" id="45248"/>
    <lineage>
        <taxon>Bacteria</taxon>
        <taxon>Pseudomonadati</taxon>
        <taxon>Pseudomonadota</taxon>
        <taxon>Gammaproteobacteria</taxon>
        <taxon>Thiotrichales</taxon>
        <taxon>Thiotrichaceae</taxon>
        <taxon>Leucothrix</taxon>
    </lineage>
</organism>
<keyword evidence="4" id="KW-0067">ATP-binding</keyword>
<comment type="subunit">
    <text evidence="1">Homodimer.</text>
</comment>
<dbReference type="EMBL" id="DRMS01000030">
    <property type="protein sequence ID" value="HFC91332.1"/>
    <property type="molecule type" value="Genomic_DNA"/>
</dbReference>
<dbReference type="GO" id="GO:0005524">
    <property type="term" value="F:ATP binding"/>
    <property type="evidence" value="ECO:0007669"/>
    <property type="project" value="UniProtKB-KW"/>
</dbReference>
<comment type="caution">
    <text evidence="7">The sequence shown here is derived from an EMBL/GenBank/DDBJ whole genome shotgun (WGS) entry which is preliminary data.</text>
</comment>
<dbReference type="GO" id="GO:0005829">
    <property type="term" value="C:cytosol"/>
    <property type="evidence" value="ECO:0007669"/>
    <property type="project" value="TreeGrafter"/>
</dbReference>
<keyword evidence="2" id="KW-0436">Ligase</keyword>
<accession>A0A7V2SXM5</accession>
<evidence type="ECO:0000256" key="2">
    <source>
        <dbReference type="ARBA" id="ARBA00022598"/>
    </source>
</evidence>
<name>A0A7V2SXM5_LEUMU</name>
<gene>
    <name evidence="7" type="primary">genX</name>
    <name evidence="7" type="ORF">ENJ51_00820</name>
</gene>
<dbReference type="InterPro" id="IPR004364">
    <property type="entry name" value="Aa-tRNA-synt_II"/>
</dbReference>
<dbReference type="NCBIfam" id="TIGR00462">
    <property type="entry name" value="genX"/>
    <property type="match status" value="1"/>
</dbReference>
<dbReference type="AlphaFoldDB" id="A0A7V2SXM5"/>
<evidence type="ECO:0000256" key="1">
    <source>
        <dbReference type="ARBA" id="ARBA00011738"/>
    </source>
</evidence>
<dbReference type="GO" id="GO:0006430">
    <property type="term" value="P:lysyl-tRNA aminoacylation"/>
    <property type="evidence" value="ECO:0007669"/>
    <property type="project" value="InterPro"/>
</dbReference>
<dbReference type="InterPro" id="IPR004525">
    <property type="entry name" value="EpmA"/>
</dbReference>
<evidence type="ECO:0000256" key="5">
    <source>
        <dbReference type="ARBA" id="ARBA00052794"/>
    </source>
</evidence>
<dbReference type="InterPro" id="IPR006195">
    <property type="entry name" value="aa-tRNA-synth_II"/>
</dbReference>
<dbReference type="InterPro" id="IPR045864">
    <property type="entry name" value="aa-tRNA-synth_II/BPL/LPL"/>
</dbReference>
<sequence>MDNWKPTASLNLLKRRAKMLAELRAFFAKRNVLEVETPALSQAANTDPYIESFSLDNRQRFLHTSPEYAMKRLLAAGSGDIYQICKVWRDEEAGHYHNPEFTLLEYYRIGFSYQQLMQELEFLLMILLKLKKSANYYPYQQLFIELLQLDPHKADHSLLIACARENIPELVIGDKARWQKQDLLDVLLTHCIEPSFAKDRLTFVYDYPVTQSALANIRDATQTEAAVAERFEVYYGSVELANGYQELTDARKNAQVIETELHTRKQQQQQAFPKDEYFLQAMEAGMPSASGVAIGLDRLLMCATGQKTIQQVISFPWGRA</sequence>
<feature type="domain" description="Aminoacyl-transfer RNA synthetases class-II family profile" evidence="6">
    <location>
        <begin position="16"/>
        <end position="316"/>
    </location>
</feature>
<evidence type="ECO:0000256" key="4">
    <source>
        <dbReference type="ARBA" id="ARBA00022840"/>
    </source>
</evidence>
<dbReference type="SUPFAM" id="SSF55681">
    <property type="entry name" value="Class II aaRS and biotin synthetases"/>
    <property type="match status" value="1"/>
</dbReference>